<dbReference type="Proteomes" id="UP000499080">
    <property type="component" value="Unassembled WGS sequence"/>
</dbReference>
<gene>
    <name evidence="2" type="ORF">AVEN_28433_1</name>
</gene>
<feature type="region of interest" description="Disordered" evidence="1">
    <location>
        <begin position="65"/>
        <end position="101"/>
    </location>
</feature>
<comment type="caution">
    <text evidence="2">The sequence shown here is derived from an EMBL/GenBank/DDBJ whole genome shotgun (WGS) entry which is preliminary data.</text>
</comment>
<organism evidence="2 3">
    <name type="scientific">Araneus ventricosus</name>
    <name type="common">Orbweaver spider</name>
    <name type="synonym">Epeira ventricosa</name>
    <dbReference type="NCBI Taxonomy" id="182803"/>
    <lineage>
        <taxon>Eukaryota</taxon>
        <taxon>Metazoa</taxon>
        <taxon>Ecdysozoa</taxon>
        <taxon>Arthropoda</taxon>
        <taxon>Chelicerata</taxon>
        <taxon>Arachnida</taxon>
        <taxon>Araneae</taxon>
        <taxon>Araneomorphae</taxon>
        <taxon>Entelegynae</taxon>
        <taxon>Araneoidea</taxon>
        <taxon>Araneidae</taxon>
        <taxon>Araneus</taxon>
    </lineage>
</organism>
<keyword evidence="3" id="KW-1185">Reference proteome</keyword>
<dbReference type="EMBL" id="BGPR01023609">
    <property type="protein sequence ID" value="GBN90906.1"/>
    <property type="molecule type" value="Genomic_DNA"/>
</dbReference>
<accession>A0A4Y2SU84</accession>
<protein>
    <submittedName>
        <fullName evidence="2">Uncharacterized protein</fullName>
    </submittedName>
</protein>
<reference evidence="2 3" key="1">
    <citation type="journal article" date="2019" name="Sci. Rep.">
        <title>Orb-weaving spider Araneus ventricosus genome elucidates the spidroin gene catalogue.</title>
        <authorList>
            <person name="Kono N."/>
            <person name="Nakamura H."/>
            <person name="Ohtoshi R."/>
            <person name="Moran D.A.P."/>
            <person name="Shinohara A."/>
            <person name="Yoshida Y."/>
            <person name="Fujiwara M."/>
            <person name="Mori M."/>
            <person name="Tomita M."/>
            <person name="Arakawa K."/>
        </authorList>
    </citation>
    <scope>NUCLEOTIDE SEQUENCE [LARGE SCALE GENOMIC DNA]</scope>
</reference>
<evidence type="ECO:0000313" key="3">
    <source>
        <dbReference type="Proteomes" id="UP000499080"/>
    </source>
</evidence>
<proteinExistence type="predicted"/>
<dbReference type="AlphaFoldDB" id="A0A4Y2SU84"/>
<evidence type="ECO:0000256" key="1">
    <source>
        <dbReference type="SAM" id="MobiDB-lite"/>
    </source>
</evidence>
<name>A0A4Y2SU84_ARAVE</name>
<sequence length="125" mass="14405">MDMSVFPFSAGPGQARVEDLQEGVAHLPEGQQAEEATAQVLAEPAPLLRRERQPEDHHRRVACLHQHHQRFQRSNTSKSKKREKSVQYNSEERLESELRLSPFSPKKGIFRGQFVEVLSHRKARL</sequence>
<evidence type="ECO:0000313" key="2">
    <source>
        <dbReference type="EMBL" id="GBN90906.1"/>
    </source>
</evidence>